<accession>A0ABQ3SUD0</accession>
<dbReference type="InterPro" id="IPR018060">
    <property type="entry name" value="HTH_AraC"/>
</dbReference>
<dbReference type="Pfam" id="PF01965">
    <property type="entry name" value="DJ-1_PfpI"/>
    <property type="match status" value="1"/>
</dbReference>
<dbReference type="Pfam" id="PF12833">
    <property type="entry name" value="HTH_18"/>
    <property type="match status" value="1"/>
</dbReference>
<dbReference type="PROSITE" id="PS01124">
    <property type="entry name" value="HTH_ARAC_FAMILY_2"/>
    <property type="match status" value="1"/>
</dbReference>
<dbReference type="InterPro" id="IPR029062">
    <property type="entry name" value="Class_I_gatase-like"/>
</dbReference>
<comment type="caution">
    <text evidence="2">The sequence shown here is derived from an EMBL/GenBank/DDBJ whole genome shotgun (WGS) entry which is preliminary data.</text>
</comment>
<dbReference type="InterPro" id="IPR052158">
    <property type="entry name" value="INH-QAR"/>
</dbReference>
<dbReference type="Gene3D" id="1.10.10.60">
    <property type="entry name" value="Homeodomain-like"/>
    <property type="match status" value="1"/>
</dbReference>
<dbReference type="SMART" id="SM00342">
    <property type="entry name" value="HTH_ARAC"/>
    <property type="match status" value="1"/>
</dbReference>
<sequence>MRTDSDSPYGAGRRYGGAVKVAVLALDGVFDSGISAVLDVLHTADVLRGRVAGAPPPAFDIRTVGVRRRVRTGLGHRIDTEPAAVAEDADLLVVPALMERRPDALVEAVASAAHRPARRVLAEARERGTPLATSCTGTFLLAEAGVLDGQRATTSWWLAPFFRDRYRRVTLDETRMVVSSGGVTTAGAAFGHLDLALSIVGTRSPALADLVRHYLVVDDRASQAAYAIPSALARHDPLVAAFEQWARTRLAEPAPIADAARELGVSERTLQRAVARTLGRTPVGLVQDLRVEQAEHLLRTTDLPLAAVARRVGYESPGPLRTLLRRHRDGR</sequence>
<dbReference type="Gene3D" id="3.40.50.880">
    <property type="match status" value="1"/>
</dbReference>
<keyword evidence="3" id="KW-1185">Reference proteome</keyword>
<dbReference type="SUPFAM" id="SSF52317">
    <property type="entry name" value="Class I glutamine amidotransferase-like"/>
    <property type="match status" value="1"/>
</dbReference>
<dbReference type="Proteomes" id="UP000613974">
    <property type="component" value="Unassembled WGS sequence"/>
</dbReference>
<dbReference type="PANTHER" id="PTHR43130">
    <property type="entry name" value="ARAC-FAMILY TRANSCRIPTIONAL REGULATOR"/>
    <property type="match status" value="1"/>
</dbReference>
<evidence type="ECO:0000259" key="1">
    <source>
        <dbReference type="PROSITE" id="PS01124"/>
    </source>
</evidence>
<evidence type="ECO:0000313" key="2">
    <source>
        <dbReference type="EMBL" id="GHI71716.1"/>
    </source>
</evidence>
<gene>
    <name evidence="2" type="ORF">Snoj_56340</name>
</gene>
<evidence type="ECO:0000313" key="3">
    <source>
        <dbReference type="Proteomes" id="UP000613974"/>
    </source>
</evidence>
<protein>
    <submittedName>
        <fullName evidence="2">Transcriptional regulator</fullName>
    </submittedName>
</protein>
<name>A0ABQ3SUD0_9ACTN</name>
<organism evidence="2 3">
    <name type="scientific">Streptomyces nojiriensis</name>
    <dbReference type="NCBI Taxonomy" id="66374"/>
    <lineage>
        <taxon>Bacteria</taxon>
        <taxon>Bacillati</taxon>
        <taxon>Actinomycetota</taxon>
        <taxon>Actinomycetes</taxon>
        <taxon>Kitasatosporales</taxon>
        <taxon>Streptomycetaceae</taxon>
        <taxon>Streptomyces</taxon>
    </lineage>
</organism>
<dbReference type="EMBL" id="BNEC01000005">
    <property type="protein sequence ID" value="GHI71716.1"/>
    <property type="molecule type" value="Genomic_DNA"/>
</dbReference>
<proteinExistence type="predicted"/>
<dbReference type="PANTHER" id="PTHR43130:SF11">
    <property type="entry name" value="TRANSCRIPTIONAL REGULATORY PROTEIN"/>
    <property type="match status" value="1"/>
</dbReference>
<reference evidence="3" key="1">
    <citation type="submission" date="2023-07" db="EMBL/GenBank/DDBJ databases">
        <title>Whole genome shotgun sequence of Streptomyces nojiriensis NBRC 13794.</title>
        <authorList>
            <person name="Komaki H."/>
            <person name="Tamura T."/>
        </authorList>
    </citation>
    <scope>NUCLEOTIDE SEQUENCE [LARGE SCALE GENOMIC DNA]</scope>
    <source>
        <strain evidence="3">NBRC 13794</strain>
    </source>
</reference>
<dbReference type="InterPro" id="IPR002818">
    <property type="entry name" value="DJ-1/PfpI"/>
</dbReference>
<feature type="domain" description="HTH araC/xylS-type" evidence="1">
    <location>
        <begin position="240"/>
        <end position="331"/>
    </location>
</feature>